<sequence>MPVGKTGVDLKDFEKIDWDSLTFANNYIFLEVMNNKNRCQYLIEKVLHIPIKRILHIVAERHTNSPRVSSKSIRLDVYVETLDYKCIYAGD</sequence>
<dbReference type="EMBL" id="FMYW01000003">
    <property type="protein sequence ID" value="SDC21814.1"/>
    <property type="molecule type" value="Genomic_DNA"/>
</dbReference>
<reference evidence="2" key="1">
    <citation type="submission" date="2016-10" db="EMBL/GenBank/DDBJ databases">
        <authorList>
            <person name="Varghese N."/>
            <person name="Submissions S."/>
        </authorList>
    </citation>
    <scope>NUCLEOTIDE SEQUENCE [LARGE SCALE GENOMIC DNA]</scope>
    <source>
        <strain evidence="2">DSM 11005</strain>
    </source>
</reference>
<accession>A0A1G6JSW7</accession>
<evidence type="ECO:0000313" key="1">
    <source>
        <dbReference type="EMBL" id="SDC21814.1"/>
    </source>
</evidence>
<organism evidence="1 2">
    <name type="scientific">Succiniclasticum ruminis</name>
    <dbReference type="NCBI Taxonomy" id="40841"/>
    <lineage>
        <taxon>Bacteria</taxon>
        <taxon>Bacillati</taxon>
        <taxon>Bacillota</taxon>
        <taxon>Negativicutes</taxon>
        <taxon>Acidaminococcales</taxon>
        <taxon>Acidaminococcaceae</taxon>
        <taxon>Succiniclasticum</taxon>
    </lineage>
</organism>
<gene>
    <name evidence="1" type="ORF">SAMN04487864_103252</name>
</gene>
<dbReference type="AlphaFoldDB" id="A0A1G6JSW7"/>
<keyword evidence="2" id="KW-1185">Reference proteome</keyword>
<evidence type="ECO:0000313" key="2">
    <source>
        <dbReference type="Proteomes" id="UP000198943"/>
    </source>
</evidence>
<protein>
    <submittedName>
        <fullName evidence="1">Uncharacterized protein</fullName>
    </submittedName>
</protein>
<proteinExistence type="predicted"/>
<name>A0A1G6JSW7_9FIRM</name>
<dbReference type="Proteomes" id="UP000198943">
    <property type="component" value="Unassembled WGS sequence"/>
</dbReference>